<organism evidence="2 3">
    <name type="scientific">Archangium gephyra</name>
    <dbReference type="NCBI Taxonomy" id="48"/>
    <lineage>
        <taxon>Bacteria</taxon>
        <taxon>Pseudomonadati</taxon>
        <taxon>Myxococcota</taxon>
        <taxon>Myxococcia</taxon>
        <taxon>Myxococcales</taxon>
        <taxon>Cystobacterineae</taxon>
        <taxon>Archangiaceae</taxon>
        <taxon>Archangium</taxon>
    </lineage>
</organism>
<proteinExistence type="predicted"/>
<name>A0ABX9K3L5_9BACT</name>
<feature type="region of interest" description="Disordered" evidence="1">
    <location>
        <begin position="21"/>
        <end position="45"/>
    </location>
</feature>
<reference evidence="2 3" key="1">
    <citation type="submission" date="2018-08" db="EMBL/GenBank/DDBJ databases">
        <title>Genomic Encyclopedia of Archaeal and Bacterial Type Strains, Phase II (KMG-II): from individual species to whole genera.</title>
        <authorList>
            <person name="Goeker M."/>
        </authorList>
    </citation>
    <scope>NUCLEOTIDE SEQUENCE [LARGE SCALE GENOMIC DNA]</scope>
    <source>
        <strain evidence="2 3">DSM 2261</strain>
    </source>
</reference>
<comment type="caution">
    <text evidence="2">The sequence shown here is derived from an EMBL/GenBank/DDBJ whole genome shotgun (WGS) entry which is preliminary data.</text>
</comment>
<dbReference type="EMBL" id="QUMU01000004">
    <property type="protein sequence ID" value="REG32769.1"/>
    <property type="molecule type" value="Genomic_DNA"/>
</dbReference>
<evidence type="ECO:0000313" key="2">
    <source>
        <dbReference type="EMBL" id="REG32769.1"/>
    </source>
</evidence>
<protein>
    <submittedName>
        <fullName evidence="2">Uncharacterized protein</fullName>
    </submittedName>
</protein>
<gene>
    <name evidence="2" type="ORF">ATI61_10456</name>
</gene>
<accession>A0ABX9K3L5</accession>
<evidence type="ECO:0000313" key="3">
    <source>
        <dbReference type="Proteomes" id="UP000256345"/>
    </source>
</evidence>
<dbReference type="Proteomes" id="UP000256345">
    <property type="component" value="Unassembled WGS sequence"/>
</dbReference>
<sequence>MDNCLFIDEAIANCPETCARRNEGKEPEAPAGSQAPSSDTDSDPELARLRRLPRAELLEGFKKDCAQTVGRVSTYFAEPVARQAYVNRCFALILKAWDSKSPEFRERMAKVKEKVKGEYRTACEKKRKKKAAETKN</sequence>
<keyword evidence="3" id="KW-1185">Reference proteome</keyword>
<evidence type="ECO:0000256" key="1">
    <source>
        <dbReference type="SAM" id="MobiDB-lite"/>
    </source>
</evidence>